<keyword evidence="2" id="KW-0479">Metal-binding</keyword>
<dbReference type="InterPro" id="IPR003604">
    <property type="entry name" value="Matrin/U1-like-C_Znf_C2H2"/>
</dbReference>
<dbReference type="PROSITE" id="PS50157">
    <property type="entry name" value="ZINC_FINGER_C2H2_2"/>
    <property type="match status" value="1"/>
</dbReference>
<feature type="region of interest" description="Disordered" evidence="7">
    <location>
        <begin position="229"/>
        <end position="393"/>
    </location>
</feature>
<feature type="compositionally biased region" description="Polar residues" evidence="7">
    <location>
        <begin position="325"/>
        <end position="334"/>
    </location>
</feature>
<dbReference type="InterPro" id="IPR013087">
    <property type="entry name" value="Znf_C2H2_type"/>
</dbReference>
<evidence type="ECO:0000256" key="1">
    <source>
        <dbReference type="ARBA" id="ARBA00004123"/>
    </source>
</evidence>
<dbReference type="InterPro" id="IPR036236">
    <property type="entry name" value="Znf_C2H2_sf"/>
</dbReference>
<sequence>MSYALGRVLVQVLPPASPHLLPTPQDPVLSNGSEVTYILDLICNSLDYSEHEAAQNVHEDCGSESPVTAGGSRHSALGVPAAGDPADSIYEFVDFEADLPAGSCNNTNQPNDMHEAVLDSSGIFYEYLNFPSSQTMVAAASGSSAEPFGHYVPIMSGLRDTMDILPDVTSLEHIDILPDAIPLEHTALKQQLPLGNPSVLCNSYENGPVISDIMYDNYQLLSTPALEPSPSLDHRAAGASPSSLFSSSDGYSCSPSPLSSSSDGYSYGNDQLPSTPALEPSPNPDHWAAGTSTSPISSSDEHSYSPSPLSSSSDGHSHSPLQSSLEPNPSTTPNIHPEPIDDINQLAKQRMLENDEGKSRRKASPKGRRSPGDGESDTGSTGTRPRKPQYSCKFAGCNQSFTRKRKFEMHMGDHEKPLFYCKLCNKLSTRKDNYKVHMKSQKHQQNVRKMKESAVDVPLDLGTATNEGELSVSTSARPSLPDTTCKPLPLS</sequence>
<feature type="region of interest" description="Disordered" evidence="7">
    <location>
        <begin position="461"/>
        <end position="491"/>
    </location>
</feature>
<feature type="domain" description="Matrin-type" evidence="9">
    <location>
        <begin position="419"/>
        <end position="449"/>
    </location>
</feature>
<gene>
    <name evidence="10" type="ORF">DRE_00223</name>
</gene>
<evidence type="ECO:0000259" key="8">
    <source>
        <dbReference type="PROSITE" id="PS50157"/>
    </source>
</evidence>
<feature type="compositionally biased region" description="Polar residues" evidence="7">
    <location>
        <begin position="463"/>
        <end position="477"/>
    </location>
</feature>
<feature type="compositionally biased region" description="Basic residues" evidence="7">
    <location>
        <begin position="359"/>
        <end position="369"/>
    </location>
</feature>
<evidence type="ECO:0000256" key="5">
    <source>
        <dbReference type="ARBA" id="ARBA00023242"/>
    </source>
</evidence>
<protein>
    <recommendedName>
        <fullName evidence="12">C2H2-type domain-containing protein</fullName>
    </recommendedName>
</protein>
<evidence type="ECO:0000259" key="9">
    <source>
        <dbReference type="PROSITE" id="PS50171"/>
    </source>
</evidence>
<evidence type="ECO:0000256" key="2">
    <source>
        <dbReference type="ARBA" id="ARBA00022723"/>
    </source>
</evidence>
<name>W7I9A6_9PEZI</name>
<reference evidence="10 11" key="1">
    <citation type="submission" date="2013-05" db="EMBL/GenBank/DDBJ databases">
        <title>Drechslerella stenobrocha genome reveals carnivorous origination and mechanical trapping mechanism of predatory fungi.</title>
        <authorList>
            <person name="Liu X."/>
            <person name="Zhang W."/>
            <person name="Liu K."/>
        </authorList>
    </citation>
    <scope>NUCLEOTIDE SEQUENCE [LARGE SCALE GENOMIC DNA]</scope>
    <source>
        <strain evidence="10 11">248</strain>
    </source>
</reference>
<keyword evidence="4" id="KW-0862">Zinc</keyword>
<evidence type="ECO:0008006" key="12">
    <source>
        <dbReference type="Google" id="ProtNLM"/>
    </source>
</evidence>
<feature type="compositionally biased region" description="Low complexity" evidence="7">
    <location>
        <begin position="294"/>
        <end position="324"/>
    </location>
</feature>
<dbReference type="HOGENOM" id="CLU_637817_0_0_1"/>
<dbReference type="EMBL" id="KI966371">
    <property type="protein sequence ID" value="EWC48918.1"/>
    <property type="molecule type" value="Genomic_DNA"/>
</dbReference>
<evidence type="ECO:0000256" key="6">
    <source>
        <dbReference type="PROSITE-ProRule" id="PRU00042"/>
    </source>
</evidence>
<dbReference type="AlphaFoldDB" id="W7I9A6"/>
<feature type="compositionally biased region" description="Low complexity" evidence="7">
    <location>
        <begin position="240"/>
        <end position="268"/>
    </location>
</feature>
<dbReference type="GO" id="GO:0005634">
    <property type="term" value="C:nucleus"/>
    <property type="evidence" value="ECO:0007669"/>
    <property type="project" value="UniProtKB-SubCell"/>
</dbReference>
<dbReference type="PROSITE" id="PS50171">
    <property type="entry name" value="ZF_MATRIN"/>
    <property type="match status" value="1"/>
</dbReference>
<keyword evidence="5" id="KW-0539">Nucleus</keyword>
<proteinExistence type="predicted"/>
<organism evidence="10 11">
    <name type="scientific">Drechslerella stenobrocha 248</name>
    <dbReference type="NCBI Taxonomy" id="1043628"/>
    <lineage>
        <taxon>Eukaryota</taxon>
        <taxon>Fungi</taxon>
        <taxon>Dikarya</taxon>
        <taxon>Ascomycota</taxon>
        <taxon>Pezizomycotina</taxon>
        <taxon>Orbiliomycetes</taxon>
        <taxon>Orbiliales</taxon>
        <taxon>Orbiliaceae</taxon>
        <taxon>Drechslerella</taxon>
    </lineage>
</organism>
<comment type="subcellular location">
    <subcellularLocation>
        <location evidence="1">Nucleus</location>
    </subcellularLocation>
</comment>
<evidence type="ECO:0000256" key="4">
    <source>
        <dbReference type="ARBA" id="ARBA00022833"/>
    </source>
</evidence>
<accession>W7I9A6</accession>
<evidence type="ECO:0000313" key="10">
    <source>
        <dbReference type="EMBL" id="EWC48918.1"/>
    </source>
</evidence>
<keyword evidence="3 6" id="KW-0863">Zinc-finger</keyword>
<evidence type="ECO:0000313" key="11">
    <source>
        <dbReference type="Proteomes" id="UP000024837"/>
    </source>
</evidence>
<dbReference type="SUPFAM" id="SSF57667">
    <property type="entry name" value="beta-beta-alpha zinc fingers"/>
    <property type="match status" value="1"/>
</dbReference>
<dbReference type="SMART" id="SM00355">
    <property type="entry name" value="ZnF_C2H2"/>
    <property type="match status" value="2"/>
</dbReference>
<dbReference type="SMART" id="SM00451">
    <property type="entry name" value="ZnF_U1"/>
    <property type="match status" value="1"/>
</dbReference>
<dbReference type="InterPro" id="IPR000690">
    <property type="entry name" value="Matrin/U1-C_Znf_C2H2"/>
</dbReference>
<feature type="domain" description="C2H2-type" evidence="8">
    <location>
        <begin position="390"/>
        <end position="414"/>
    </location>
</feature>
<dbReference type="GO" id="GO:0008270">
    <property type="term" value="F:zinc ion binding"/>
    <property type="evidence" value="ECO:0007669"/>
    <property type="project" value="UniProtKB-KW"/>
</dbReference>
<dbReference type="OrthoDB" id="5400381at2759"/>
<dbReference type="GO" id="GO:0003676">
    <property type="term" value="F:nucleic acid binding"/>
    <property type="evidence" value="ECO:0007669"/>
    <property type="project" value="InterPro"/>
</dbReference>
<dbReference type="Proteomes" id="UP000024837">
    <property type="component" value="Unassembled WGS sequence"/>
</dbReference>
<dbReference type="PROSITE" id="PS00028">
    <property type="entry name" value="ZINC_FINGER_C2H2_1"/>
    <property type="match status" value="1"/>
</dbReference>
<evidence type="ECO:0000256" key="7">
    <source>
        <dbReference type="SAM" id="MobiDB-lite"/>
    </source>
</evidence>
<dbReference type="Gene3D" id="3.30.160.60">
    <property type="entry name" value="Classic Zinc Finger"/>
    <property type="match status" value="1"/>
</dbReference>
<evidence type="ECO:0000256" key="3">
    <source>
        <dbReference type="ARBA" id="ARBA00022771"/>
    </source>
</evidence>
<keyword evidence="11" id="KW-1185">Reference proteome</keyword>